<dbReference type="InterPro" id="IPR007060">
    <property type="entry name" value="FtsL/DivIC"/>
</dbReference>
<name>A0A2M8L317_9BACT</name>
<evidence type="ECO:0000313" key="2">
    <source>
        <dbReference type="EMBL" id="PJE67272.1"/>
    </source>
</evidence>
<reference evidence="3" key="1">
    <citation type="submission" date="2017-09" db="EMBL/GenBank/DDBJ databases">
        <title>Depth-based differentiation of microbial function through sediment-hosted aquifers and enrichment of novel symbionts in the deep terrestrial subsurface.</title>
        <authorList>
            <person name="Probst A.J."/>
            <person name="Ladd B."/>
            <person name="Jarett J.K."/>
            <person name="Geller-Mcgrath D.E."/>
            <person name="Sieber C.M.K."/>
            <person name="Emerson J.B."/>
            <person name="Anantharaman K."/>
            <person name="Thomas B.C."/>
            <person name="Malmstrom R."/>
            <person name="Stieglmeier M."/>
            <person name="Klingl A."/>
            <person name="Woyke T."/>
            <person name="Ryan C.M."/>
            <person name="Banfield J.F."/>
        </authorList>
    </citation>
    <scope>NUCLEOTIDE SEQUENCE [LARGE SCALE GENOMIC DNA]</scope>
</reference>
<accession>A0A2M8L317</accession>
<feature type="coiled-coil region" evidence="1">
    <location>
        <begin position="35"/>
        <end position="62"/>
    </location>
</feature>
<evidence type="ECO:0000313" key="3">
    <source>
        <dbReference type="Proteomes" id="UP000231474"/>
    </source>
</evidence>
<comment type="caution">
    <text evidence="2">The sequence shown here is derived from an EMBL/GenBank/DDBJ whole genome shotgun (WGS) entry which is preliminary data.</text>
</comment>
<keyword evidence="1" id="KW-0175">Coiled coil</keyword>
<proteinExistence type="predicted"/>
<dbReference type="Proteomes" id="UP000231474">
    <property type="component" value="Unassembled WGS sequence"/>
</dbReference>
<dbReference type="Pfam" id="PF04977">
    <property type="entry name" value="DivIC"/>
    <property type="match status" value="1"/>
</dbReference>
<evidence type="ECO:0008006" key="4">
    <source>
        <dbReference type="Google" id="ProtNLM"/>
    </source>
</evidence>
<evidence type="ECO:0000256" key="1">
    <source>
        <dbReference type="SAM" id="Coils"/>
    </source>
</evidence>
<organism evidence="2 3">
    <name type="scientific">Candidatus Shapirobacteria bacterium CG10_big_fil_rev_8_21_14_0_10_40_9</name>
    <dbReference type="NCBI Taxonomy" id="1974888"/>
    <lineage>
        <taxon>Bacteria</taxon>
        <taxon>Candidatus Shapironibacteriota</taxon>
    </lineage>
</organism>
<sequence length="117" mass="13812">MRNKLITGILFLFGLYLIVSFSRDILDLYQKSKGVEKEQLKLEELQIKNEELKKQLEYVKSAEFLEKEAREKLGLAREGEVVVILPENVEELISANQPQISENQEEPNWKKWLKLFF</sequence>
<dbReference type="AlphaFoldDB" id="A0A2M8L317"/>
<dbReference type="EMBL" id="PFEK01000065">
    <property type="protein sequence ID" value="PJE67272.1"/>
    <property type="molecule type" value="Genomic_DNA"/>
</dbReference>
<gene>
    <name evidence="2" type="ORF">COU95_03305</name>
</gene>
<protein>
    <recommendedName>
        <fullName evidence="4">Septum formation initiator</fullName>
    </recommendedName>
</protein>